<sequence length="262" mass="28985">FNKDADGKEVVDEHKGTNKVFDAIDKKIRKRVLPSSDPVKGGGITHLAVVINQSNLSDLPQSLNHVPIIVKPKDCMPTDYIRNNIKNNVQSIKKWLIKARPHGEILNIVSGGPSFLKYKDYLKSTQSKIMCVKHSLPMLLKEGITPWACNILDPRPIEGTSTHGIVRKELFKEIPKETIFFVSSMTDTSVVDYLKDKSAKIVGWNAYSDAIVEKSTDGNKVTIPKELGVPEDTVLLTGGTCAAMRAISVGHTLGFRNFKLYG</sequence>
<dbReference type="Pfam" id="PF01973">
    <property type="entry name" value="MptE-like"/>
    <property type="match status" value="1"/>
</dbReference>
<name>X0W071_9ZZZZ</name>
<feature type="domain" description="6-hydroxymethylpterin diphosphokinase MptE-like" evidence="1">
    <location>
        <begin position="83"/>
        <end position="262"/>
    </location>
</feature>
<reference evidence="2" key="1">
    <citation type="journal article" date="2014" name="Front. Microbiol.">
        <title>High frequency of phylogenetically diverse reductive dehalogenase-homologous genes in deep subseafloor sedimentary metagenomes.</title>
        <authorList>
            <person name="Kawai M."/>
            <person name="Futagami T."/>
            <person name="Toyoda A."/>
            <person name="Takaki Y."/>
            <person name="Nishi S."/>
            <person name="Hori S."/>
            <person name="Arai W."/>
            <person name="Tsubouchi T."/>
            <person name="Morono Y."/>
            <person name="Uchiyama I."/>
            <person name="Ito T."/>
            <person name="Fujiyama A."/>
            <person name="Inagaki F."/>
            <person name="Takami H."/>
        </authorList>
    </citation>
    <scope>NUCLEOTIDE SEQUENCE</scope>
    <source>
        <strain evidence="2">Expedition CK06-06</strain>
    </source>
</reference>
<dbReference type="InterPro" id="IPR002826">
    <property type="entry name" value="MptE-like"/>
</dbReference>
<comment type="caution">
    <text evidence="2">The sequence shown here is derived from an EMBL/GenBank/DDBJ whole genome shotgun (WGS) entry which is preliminary data.</text>
</comment>
<accession>X0W071</accession>
<dbReference type="AlphaFoldDB" id="X0W071"/>
<evidence type="ECO:0000259" key="1">
    <source>
        <dbReference type="Pfam" id="PF01973"/>
    </source>
</evidence>
<evidence type="ECO:0000313" key="2">
    <source>
        <dbReference type="EMBL" id="GAG18043.1"/>
    </source>
</evidence>
<gene>
    <name evidence="2" type="ORF">S01H1_48912</name>
</gene>
<organism evidence="2">
    <name type="scientific">marine sediment metagenome</name>
    <dbReference type="NCBI Taxonomy" id="412755"/>
    <lineage>
        <taxon>unclassified sequences</taxon>
        <taxon>metagenomes</taxon>
        <taxon>ecological metagenomes</taxon>
    </lineage>
</organism>
<protein>
    <recommendedName>
        <fullName evidence="1">6-hydroxymethylpterin diphosphokinase MptE-like domain-containing protein</fullName>
    </recommendedName>
</protein>
<feature type="non-terminal residue" evidence="2">
    <location>
        <position position="262"/>
    </location>
</feature>
<proteinExistence type="predicted"/>
<dbReference type="EMBL" id="BARS01031430">
    <property type="protein sequence ID" value="GAG18043.1"/>
    <property type="molecule type" value="Genomic_DNA"/>
</dbReference>
<feature type="non-terminal residue" evidence="2">
    <location>
        <position position="1"/>
    </location>
</feature>